<accession>A0AAF0E5N5</accession>
<keyword evidence="3" id="KW-1185">Reference proteome</keyword>
<protein>
    <submittedName>
        <fullName evidence="2">Uncharacterized protein</fullName>
    </submittedName>
</protein>
<evidence type="ECO:0000313" key="2">
    <source>
        <dbReference type="EMBL" id="WFD18979.1"/>
    </source>
</evidence>
<organism evidence="2 3">
    <name type="scientific">Malassezia caprae</name>
    <dbReference type="NCBI Taxonomy" id="1381934"/>
    <lineage>
        <taxon>Eukaryota</taxon>
        <taxon>Fungi</taxon>
        <taxon>Dikarya</taxon>
        <taxon>Basidiomycota</taxon>
        <taxon>Ustilaginomycotina</taxon>
        <taxon>Malasseziomycetes</taxon>
        <taxon>Malasseziales</taxon>
        <taxon>Malasseziaceae</taxon>
        <taxon>Malassezia</taxon>
    </lineage>
</organism>
<dbReference type="Proteomes" id="UP001220961">
    <property type="component" value="Chromosome 2"/>
</dbReference>
<evidence type="ECO:0000256" key="1">
    <source>
        <dbReference type="SAM" id="MobiDB-lite"/>
    </source>
</evidence>
<feature type="region of interest" description="Disordered" evidence="1">
    <location>
        <begin position="124"/>
        <end position="157"/>
    </location>
</feature>
<sequence>MRWICRLHAHTPIGSWDDMHVANGVQQWFAGRAAYIRATAITYSAPLQQPPDFELRVYCVHQLDHAWQHDGVYIRIDRARKSVTSMADTDVTHAFDRWVLRQALRMHTCADTLLAQHTALGMAADQPKPLSPDRRRELAARERACEGSVPPGDSDVT</sequence>
<dbReference type="AlphaFoldDB" id="A0AAF0E5N5"/>
<evidence type="ECO:0000313" key="3">
    <source>
        <dbReference type="Proteomes" id="UP001220961"/>
    </source>
</evidence>
<proteinExistence type="predicted"/>
<feature type="compositionally biased region" description="Basic and acidic residues" evidence="1">
    <location>
        <begin position="131"/>
        <end position="145"/>
    </location>
</feature>
<dbReference type="EMBL" id="CP119909">
    <property type="protein sequence ID" value="WFD18979.1"/>
    <property type="molecule type" value="Genomic_DNA"/>
</dbReference>
<name>A0AAF0E5N5_9BASI</name>
<gene>
    <name evidence="2" type="ORF">MCAP1_001192</name>
</gene>
<reference evidence="2" key="1">
    <citation type="submission" date="2023-03" db="EMBL/GenBank/DDBJ databases">
        <title>Mating type loci evolution in Malassezia.</title>
        <authorList>
            <person name="Coelho M.A."/>
        </authorList>
    </citation>
    <scope>NUCLEOTIDE SEQUENCE</scope>
    <source>
        <strain evidence="2">CBS 10434</strain>
    </source>
</reference>